<dbReference type="EMBL" id="ML004463">
    <property type="protein sequence ID" value="RKP30241.1"/>
    <property type="molecule type" value="Genomic_DNA"/>
</dbReference>
<dbReference type="Proteomes" id="UP000268321">
    <property type="component" value="Unassembled WGS sequence"/>
</dbReference>
<evidence type="ECO:0000313" key="2">
    <source>
        <dbReference type="Proteomes" id="UP000268321"/>
    </source>
</evidence>
<gene>
    <name evidence="1" type="ORF">METBISCDRAFT_23519</name>
</gene>
<accession>A0A4P9ZDL9</accession>
<sequence length="112" mass="11274">MADAAGNYTATFDSCSHVDLYMKAGSGSATTTTWSNHTVTSFTTYCPEPTVLTATTCDTVCVPTALTLTTATTITCAVCVVPHLTAPHIPVTAGAAINAFGALGAGVAALMI</sequence>
<dbReference type="AlphaFoldDB" id="A0A4P9ZDL9"/>
<proteinExistence type="predicted"/>
<protein>
    <submittedName>
        <fullName evidence="1">Uncharacterized protein</fullName>
    </submittedName>
</protein>
<evidence type="ECO:0000313" key="1">
    <source>
        <dbReference type="EMBL" id="RKP30241.1"/>
    </source>
</evidence>
<reference evidence="2" key="1">
    <citation type="journal article" date="2018" name="Nat. Microbiol.">
        <title>Leveraging single-cell genomics to expand the fungal tree of life.</title>
        <authorList>
            <person name="Ahrendt S.R."/>
            <person name="Quandt C.A."/>
            <person name="Ciobanu D."/>
            <person name="Clum A."/>
            <person name="Salamov A."/>
            <person name="Andreopoulos B."/>
            <person name="Cheng J.F."/>
            <person name="Woyke T."/>
            <person name="Pelin A."/>
            <person name="Henrissat B."/>
            <person name="Reynolds N.K."/>
            <person name="Benny G.L."/>
            <person name="Smith M.E."/>
            <person name="James T.Y."/>
            <person name="Grigoriev I.V."/>
        </authorList>
    </citation>
    <scope>NUCLEOTIDE SEQUENCE [LARGE SCALE GENOMIC DNA]</scope>
    <source>
        <strain evidence="2">Baker2002</strain>
    </source>
</reference>
<keyword evidence="2" id="KW-1185">Reference proteome</keyword>
<name>A0A4P9ZDL9_9ASCO</name>
<organism evidence="1 2">
    <name type="scientific">Metschnikowia bicuspidata</name>
    <dbReference type="NCBI Taxonomy" id="27322"/>
    <lineage>
        <taxon>Eukaryota</taxon>
        <taxon>Fungi</taxon>
        <taxon>Dikarya</taxon>
        <taxon>Ascomycota</taxon>
        <taxon>Saccharomycotina</taxon>
        <taxon>Pichiomycetes</taxon>
        <taxon>Metschnikowiaceae</taxon>
        <taxon>Metschnikowia</taxon>
    </lineage>
</organism>